<keyword evidence="9" id="KW-1185">Reference proteome</keyword>
<evidence type="ECO:0000256" key="4">
    <source>
        <dbReference type="ARBA" id="ARBA00022989"/>
    </source>
</evidence>
<feature type="transmembrane region" description="Helical" evidence="7">
    <location>
        <begin position="86"/>
        <end position="112"/>
    </location>
</feature>
<accession>A0A1D8GH35</accession>
<keyword evidence="6" id="KW-0813">Transport</keyword>
<dbReference type="EMBL" id="CP017269">
    <property type="protein sequence ID" value="AOT70213.1"/>
    <property type="molecule type" value="Genomic_DNA"/>
</dbReference>
<dbReference type="GO" id="GO:0055085">
    <property type="term" value="P:transmembrane transport"/>
    <property type="evidence" value="ECO:0007669"/>
    <property type="project" value="InterPro"/>
</dbReference>
<feature type="transmembrane region" description="Helical" evidence="7">
    <location>
        <begin position="162"/>
        <end position="185"/>
    </location>
</feature>
<evidence type="ECO:0000256" key="3">
    <source>
        <dbReference type="ARBA" id="ARBA00022692"/>
    </source>
</evidence>
<evidence type="ECO:0000256" key="5">
    <source>
        <dbReference type="ARBA" id="ARBA00023136"/>
    </source>
</evidence>
<dbReference type="Pfam" id="PF00950">
    <property type="entry name" value="ABC-3"/>
    <property type="match status" value="1"/>
</dbReference>
<sequence length="284" mass="30464">MLEILQYSFMQRALLAGMIIGILCPLIGIFIVLRRMSLIGDSLSHVALAGIAAGILTGIYPLGMALGASVLAALAMEKLRKTYEQYAELAIAIILSAGIGIAVVLISMAKSFNVDLFGYLFGSITTVLPEDLKIISALGLFIIISVALLYKELFYIAFDEEAAVLAGIPVRWINIFFIVVIAATITLSMRIVGVLLVSSLMVIPVATSLQIARSFKQAMIFSLIFAELAVILGIIISFYFELASGGTIVLVAIVILLAVLLGKNLRQRIQAKKNILDNKNAASA</sequence>
<dbReference type="Proteomes" id="UP000095743">
    <property type="component" value="Chromosome"/>
</dbReference>
<dbReference type="PANTHER" id="PTHR30477:SF0">
    <property type="entry name" value="METAL TRANSPORT SYSTEM MEMBRANE PROTEIN TM_0125-RELATED"/>
    <property type="match status" value="1"/>
</dbReference>
<feature type="transmembrane region" description="Helical" evidence="7">
    <location>
        <begin position="246"/>
        <end position="265"/>
    </location>
</feature>
<evidence type="ECO:0000256" key="2">
    <source>
        <dbReference type="ARBA" id="ARBA00008034"/>
    </source>
</evidence>
<keyword evidence="3 6" id="KW-0812">Transmembrane</keyword>
<dbReference type="RefSeq" id="WP_069976713.1">
    <property type="nucleotide sequence ID" value="NZ_CP017269.1"/>
</dbReference>
<dbReference type="AlphaFoldDB" id="A0A1D8GH35"/>
<evidence type="ECO:0000256" key="6">
    <source>
        <dbReference type="RuleBase" id="RU003943"/>
    </source>
</evidence>
<feature type="transmembrane region" description="Helical" evidence="7">
    <location>
        <begin position="219"/>
        <end position="240"/>
    </location>
</feature>
<dbReference type="GO" id="GO:0043190">
    <property type="term" value="C:ATP-binding cassette (ABC) transporter complex"/>
    <property type="evidence" value="ECO:0007669"/>
    <property type="project" value="InterPro"/>
</dbReference>
<evidence type="ECO:0000256" key="7">
    <source>
        <dbReference type="SAM" id="Phobius"/>
    </source>
</evidence>
<comment type="similarity">
    <text evidence="2 6">Belongs to the ABC-3 integral membrane protein family.</text>
</comment>
<dbReference type="CDD" id="cd06550">
    <property type="entry name" value="TM_ABC_iron-siderophores_like"/>
    <property type="match status" value="1"/>
</dbReference>
<keyword evidence="5 7" id="KW-0472">Membrane</keyword>
<dbReference type="SUPFAM" id="SSF81345">
    <property type="entry name" value="ABC transporter involved in vitamin B12 uptake, BtuC"/>
    <property type="match status" value="1"/>
</dbReference>
<proteinExistence type="inferred from homology"/>
<organism evidence="8 9">
    <name type="scientific">Geosporobacter ferrireducens</name>
    <dbReference type="NCBI Taxonomy" id="1424294"/>
    <lineage>
        <taxon>Bacteria</taxon>
        <taxon>Bacillati</taxon>
        <taxon>Bacillota</taxon>
        <taxon>Clostridia</taxon>
        <taxon>Peptostreptococcales</taxon>
        <taxon>Thermotaleaceae</taxon>
        <taxon>Geosporobacter</taxon>
    </lineage>
</organism>
<dbReference type="GO" id="GO:0010043">
    <property type="term" value="P:response to zinc ion"/>
    <property type="evidence" value="ECO:0007669"/>
    <property type="project" value="TreeGrafter"/>
</dbReference>
<dbReference type="InterPro" id="IPR001626">
    <property type="entry name" value="ABC_TroCD"/>
</dbReference>
<comment type="subcellular location">
    <subcellularLocation>
        <location evidence="6">Cell membrane</location>
        <topology evidence="6">Multi-pass membrane protein</topology>
    </subcellularLocation>
    <subcellularLocation>
        <location evidence="1">Membrane</location>
        <topology evidence="1">Multi-pass membrane protein</topology>
    </subcellularLocation>
</comment>
<dbReference type="KEGG" id="gfe:Gferi_11780"/>
<name>A0A1D8GH35_9FIRM</name>
<dbReference type="STRING" id="1424294.Gferi_11780"/>
<dbReference type="OrthoDB" id="9798540at2"/>
<evidence type="ECO:0000313" key="9">
    <source>
        <dbReference type="Proteomes" id="UP000095743"/>
    </source>
</evidence>
<gene>
    <name evidence="8" type="ORF">Gferi_11780</name>
</gene>
<reference evidence="8 9" key="1">
    <citation type="submission" date="2016-09" db="EMBL/GenBank/DDBJ databases">
        <title>Genomic analysis reveals versatility of anaerobic energy metabolism of Geosporobacter ferrireducens IRF9 of phylum Firmicutes.</title>
        <authorList>
            <person name="Kim S.-J."/>
        </authorList>
    </citation>
    <scope>NUCLEOTIDE SEQUENCE [LARGE SCALE GENOMIC DNA]</scope>
    <source>
        <strain evidence="8 9">IRF9</strain>
    </source>
</reference>
<dbReference type="PANTHER" id="PTHR30477">
    <property type="entry name" value="ABC-TRANSPORTER METAL-BINDING PROTEIN"/>
    <property type="match status" value="1"/>
</dbReference>
<feature type="transmembrane region" description="Helical" evidence="7">
    <location>
        <begin position="132"/>
        <end position="150"/>
    </location>
</feature>
<feature type="transmembrane region" description="Helical" evidence="7">
    <location>
        <begin position="191"/>
        <end position="212"/>
    </location>
</feature>
<feature type="transmembrane region" description="Helical" evidence="7">
    <location>
        <begin position="45"/>
        <end position="74"/>
    </location>
</feature>
<evidence type="ECO:0000313" key="8">
    <source>
        <dbReference type="EMBL" id="AOT70213.1"/>
    </source>
</evidence>
<dbReference type="Gene3D" id="1.10.3470.10">
    <property type="entry name" value="ABC transporter involved in vitamin B12 uptake, BtuC"/>
    <property type="match status" value="1"/>
</dbReference>
<protein>
    <submittedName>
        <fullName evidence="8">Metal ABC transporter permease</fullName>
    </submittedName>
</protein>
<dbReference type="InterPro" id="IPR037294">
    <property type="entry name" value="ABC_BtuC-like"/>
</dbReference>
<evidence type="ECO:0000256" key="1">
    <source>
        <dbReference type="ARBA" id="ARBA00004141"/>
    </source>
</evidence>
<feature type="transmembrane region" description="Helical" evidence="7">
    <location>
        <begin position="12"/>
        <end position="33"/>
    </location>
</feature>
<keyword evidence="4 7" id="KW-1133">Transmembrane helix</keyword>